<evidence type="ECO:0000259" key="7">
    <source>
        <dbReference type="Pfam" id="PF02866"/>
    </source>
</evidence>
<feature type="binding site" evidence="4">
    <location>
        <begin position="117"/>
        <end position="119"/>
    </location>
    <ligand>
        <name>NAD(+)</name>
        <dbReference type="ChEBI" id="CHEBI:57540"/>
    </ligand>
</feature>
<dbReference type="EMBL" id="CP017641">
    <property type="protein sequence ID" value="APZ92502.1"/>
    <property type="molecule type" value="Genomic_DNA"/>
</dbReference>
<dbReference type="AlphaFoldDB" id="A0A1P8WEM1"/>
<dbReference type="Gene3D" id="3.40.50.720">
    <property type="entry name" value="NAD(P)-binding Rossmann-like Domain"/>
    <property type="match status" value="1"/>
</dbReference>
<proteinExistence type="inferred from homology"/>
<dbReference type="EC" id="1.1.1.27" evidence="8"/>
<dbReference type="PANTHER" id="PTHR43128:SF16">
    <property type="entry name" value="L-LACTATE DEHYDROGENASE"/>
    <property type="match status" value="1"/>
</dbReference>
<reference evidence="8 9" key="1">
    <citation type="journal article" date="2016" name="Front. Microbiol.">
        <title>Fuerstia marisgermanicae gen. nov., sp. nov., an Unusual Member of the Phylum Planctomycetes from the German Wadden Sea.</title>
        <authorList>
            <person name="Kohn T."/>
            <person name="Heuer A."/>
            <person name="Jogler M."/>
            <person name="Vollmers J."/>
            <person name="Boedeker C."/>
            <person name="Bunk B."/>
            <person name="Rast P."/>
            <person name="Borchert D."/>
            <person name="Glockner I."/>
            <person name="Freese H.M."/>
            <person name="Klenk H.P."/>
            <person name="Overmann J."/>
            <person name="Kaster A.K."/>
            <person name="Rohde M."/>
            <person name="Wiegand S."/>
            <person name="Jogler C."/>
        </authorList>
    </citation>
    <scope>NUCLEOTIDE SEQUENCE [LARGE SCALE GENOMIC DNA]</scope>
    <source>
        <strain evidence="8 9">NH11</strain>
    </source>
</reference>
<dbReference type="PRINTS" id="PR00086">
    <property type="entry name" value="LLDHDRGNASE"/>
</dbReference>
<dbReference type="Pfam" id="PF00056">
    <property type="entry name" value="Ldh_1_N"/>
    <property type="match status" value="1"/>
</dbReference>
<dbReference type="SUPFAM" id="SSF56327">
    <property type="entry name" value="LDH C-terminal domain-like"/>
    <property type="match status" value="1"/>
</dbReference>
<dbReference type="InterPro" id="IPR001236">
    <property type="entry name" value="Lactate/malate_DH_N"/>
</dbReference>
<dbReference type="Pfam" id="PF02866">
    <property type="entry name" value="Ldh_1_C"/>
    <property type="match status" value="1"/>
</dbReference>
<keyword evidence="1 5" id="KW-0560">Oxidoreductase</keyword>
<dbReference type="KEGG" id="fmr:Fuma_02113"/>
<dbReference type="InterPro" id="IPR036291">
    <property type="entry name" value="NAD(P)-bd_dom_sf"/>
</dbReference>
<comment type="similarity">
    <text evidence="5">Belongs to the LDH/MDH superfamily.</text>
</comment>
<evidence type="ECO:0000256" key="3">
    <source>
        <dbReference type="PIRSR" id="PIRSR000102-1"/>
    </source>
</evidence>
<dbReference type="PANTHER" id="PTHR43128">
    <property type="entry name" value="L-2-HYDROXYCARBOXYLATE DEHYDROGENASE (NAD(P)(+))"/>
    <property type="match status" value="1"/>
</dbReference>
<organism evidence="8 9">
    <name type="scientific">Fuerstiella marisgermanici</name>
    <dbReference type="NCBI Taxonomy" id="1891926"/>
    <lineage>
        <taxon>Bacteria</taxon>
        <taxon>Pseudomonadati</taxon>
        <taxon>Planctomycetota</taxon>
        <taxon>Planctomycetia</taxon>
        <taxon>Planctomycetales</taxon>
        <taxon>Planctomycetaceae</taxon>
        <taxon>Fuerstiella</taxon>
    </lineage>
</organism>
<sequence>MKVTIVGTGHVGATLAYVTVLEGLADQLVLINRDRQKAAGHALDLQHTASLVRQPIRVSSGEISDSAKSDVVVFTISVPMDPAHPDRRALAAGNAVLVREWLPALAEASPDAVFLIVTNPVDVMTWAALQVTDLPVDRVCGVGTLVDSARFRAMMSEELGIHPDDIRAYILGEHGQSQVAAISLAWVGGEPIDQSFERAREFARNTTDSGIEVFRLKGYTNFAVAKATALVIEAIQHDQRHTMPLSVLLNGYCGIDDVCLSIPVVIGRAGITRRLRPKLTPDEVAAFRASADQVRQNNQQISPILNDSLR</sequence>
<dbReference type="InterPro" id="IPR001557">
    <property type="entry name" value="L-lactate/malate_DH"/>
</dbReference>
<dbReference type="STRING" id="1891926.Fuma_02113"/>
<evidence type="ECO:0000256" key="5">
    <source>
        <dbReference type="RuleBase" id="RU003369"/>
    </source>
</evidence>
<dbReference type="PIRSF" id="PIRSF000102">
    <property type="entry name" value="Lac_mal_DH"/>
    <property type="match status" value="1"/>
</dbReference>
<dbReference type="InterPro" id="IPR022383">
    <property type="entry name" value="Lactate/malate_DH_C"/>
</dbReference>
<feature type="binding site" evidence="4">
    <location>
        <begin position="7"/>
        <end position="12"/>
    </location>
    <ligand>
        <name>NAD(+)</name>
        <dbReference type="ChEBI" id="CHEBI:57540"/>
    </ligand>
</feature>
<evidence type="ECO:0000256" key="1">
    <source>
        <dbReference type="ARBA" id="ARBA00023002"/>
    </source>
</evidence>
<keyword evidence="2 4" id="KW-0520">NAD</keyword>
<dbReference type="SUPFAM" id="SSF51735">
    <property type="entry name" value="NAD(P)-binding Rossmann-fold domains"/>
    <property type="match status" value="1"/>
</dbReference>
<dbReference type="Gene3D" id="3.90.110.10">
    <property type="entry name" value="Lactate dehydrogenase/glycoside hydrolase, family 4, C-terminal"/>
    <property type="match status" value="1"/>
</dbReference>
<dbReference type="RefSeq" id="WP_077024117.1">
    <property type="nucleotide sequence ID" value="NZ_CP017641.1"/>
</dbReference>
<dbReference type="GO" id="GO:0006089">
    <property type="term" value="P:lactate metabolic process"/>
    <property type="evidence" value="ECO:0007669"/>
    <property type="project" value="TreeGrafter"/>
</dbReference>
<evidence type="ECO:0000259" key="6">
    <source>
        <dbReference type="Pfam" id="PF00056"/>
    </source>
</evidence>
<feature type="domain" description="Lactate/malate dehydrogenase N-terminal" evidence="6">
    <location>
        <begin position="1"/>
        <end position="141"/>
    </location>
</feature>
<evidence type="ECO:0000313" key="8">
    <source>
        <dbReference type="EMBL" id="APZ92502.1"/>
    </source>
</evidence>
<evidence type="ECO:0000313" key="9">
    <source>
        <dbReference type="Proteomes" id="UP000187735"/>
    </source>
</evidence>
<keyword evidence="9" id="KW-1185">Reference proteome</keyword>
<dbReference type="CDD" id="cd00300">
    <property type="entry name" value="LDH_like"/>
    <property type="match status" value="1"/>
</dbReference>
<feature type="binding site" evidence="4">
    <location>
        <position position="94"/>
    </location>
    <ligand>
        <name>NAD(+)</name>
        <dbReference type="ChEBI" id="CHEBI:57540"/>
    </ligand>
</feature>
<feature type="active site" description="Proton acceptor" evidence="3">
    <location>
        <position position="174"/>
    </location>
</feature>
<dbReference type="Proteomes" id="UP000187735">
    <property type="component" value="Chromosome"/>
</dbReference>
<gene>
    <name evidence="8" type="primary">ldh_1</name>
    <name evidence="8" type="ORF">Fuma_02113</name>
</gene>
<dbReference type="OrthoDB" id="9802969at2"/>
<dbReference type="SMR" id="A0A1P8WEM1"/>
<name>A0A1P8WEM1_9PLAN</name>
<dbReference type="InterPro" id="IPR015955">
    <property type="entry name" value="Lactate_DH/Glyco_Ohase_4_C"/>
</dbReference>
<evidence type="ECO:0000256" key="4">
    <source>
        <dbReference type="PIRSR" id="PIRSR000102-3"/>
    </source>
</evidence>
<evidence type="ECO:0000256" key="2">
    <source>
        <dbReference type="ARBA" id="ARBA00023027"/>
    </source>
</evidence>
<dbReference type="GO" id="GO:0004459">
    <property type="term" value="F:L-lactate dehydrogenase (NAD+) activity"/>
    <property type="evidence" value="ECO:0007669"/>
    <property type="project" value="UniProtKB-EC"/>
</dbReference>
<protein>
    <submittedName>
        <fullName evidence="8">L-lactate dehydrogenase</fullName>
        <ecNumber evidence="8">1.1.1.27</ecNumber>
    </submittedName>
</protein>
<feature type="domain" description="Lactate/malate dehydrogenase C-terminal" evidence="7">
    <location>
        <begin position="144"/>
        <end position="300"/>
    </location>
</feature>
<accession>A0A1P8WEM1</accession>